<keyword evidence="15" id="KW-1185">Reference proteome</keyword>
<feature type="transmembrane region" description="Helical" evidence="13">
    <location>
        <begin position="108"/>
        <end position="125"/>
    </location>
</feature>
<keyword evidence="8" id="KW-0012">Acyltransferase</keyword>
<accession>A0A3E2NXZ1</accession>
<gene>
    <name evidence="14" type="ORF">DYU05_09815</name>
</gene>
<evidence type="ECO:0000256" key="8">
    <source>
        <dbReference type="ARBA" id="ARBA00023315"/>
    </source>
</evidence>
<keyword evidence="2" id="KW-1003">Cell membrane</keyword>
<proteinExistence type="inferred from homology"/>
<comment type="subcellular location">
    <subcellularLocation>
        <location evidence="1">Cell membrane</location>
        <topology evidence="1">Single-pass membrane protein</topology>
    </subcellularLocation>
</comment>
<dbReference type="EMBL" id="QWDE01000001">
    <property type="protein sequence ID" value="RFZ85863.1"/>
    <property type="molecule type" value="Genomic_DNA"/>
</dbReference>
<keyword evidence="6 13" id="KW-1133">Transmembrane helix</keyword>
<keyword evidence="5" id="KW-0732">Signal</keyword>
<evidence type="ECO:0000256" key="4">
    <source>
        <dbReference type="ARBA" id="ARBA00022692"/>
    </source>
</evidence>
<dbReference type="GO" id="GO:0016746">
    <property type="term" value="F:acyltransferase activity"/>
    <property type="evidence" value="ECO:0007669"/>
    <property type="project" value="UniProtKB-KW"/>
</dbReference>
<dbReference type="Pfam" id="PF18927">
    <property type="entry name" value="CrtO"/>
    <property type="match status" value="1"/>
</dbReference>
<sequence>MNQAINAFWTALAFIPIFAFWSRVSFMPWFYVFIAIATAALFIPARLIQLSSRTRFYESLGVKTIRKLVQNGDLVNRLIRKKNPNYKVVKDRAAAVKYLRSVTMYERFHFFFFIYFLLVAGYAISLYRHQLAAIILVMNIIYNVCPMLLHQYNKLRISRLKKASFSAFL</sequence>
<dbReference type="OrthoDB" id="883215at2"/>
<keyword evidence="7 13" id="KW-0472">Membrane</keyword>
<evidence type="ECO:0000256" key="10">
    <source>
        <dbReference type="ARBA" id="ARBA00023603"/>
    </source>
</evidence>
<comment type="pathway">
    <text evidence="9">Carotenoid biosynthesis; staphyloxanthin biosynthesis; staphyloxanthin from farnesyl diphosphate: step 5/5.</text>
</comment>
<evidence type="ECO:0000256" key="3">
    <source>
        <dbReference type="ARBA" id="ARBA00022679"/>
    </source>
</evidence>
<dbReference type="Proteomes" id="UP000260823">
    <property type="component" value="Unassembled WGS sequence"/>
</dbReference>
<evidence type="ECO:0000256" key="5">
    <source>
        <dbReference type="ARBA" id="ARBA00022729"/>
    </source>
</evidence>
<feature type="transmembrane region" description="Helical" evidence="13">
    <location>
        <begin position="131"/>
        <end position="149"/>
    </location>
</feature>
<comment type="similarity">
    <text evidence="10">Belongs to the acyltransferase CrtO family.</text>
</comment>
<evidence type="ECO:0000256" key="9">
    <source>
        <dbReference type="ARBA" id="ARBA00023588"/>
    </source>
</evidence>
<feature type="transmembrane region" description="Helical" evidence="13">
    <location>
        <begin position="29"/>
        <end position="48"/>
    </location>
</feature>
<organism evidence="14 15">
    <name type="scientific">Mucilaginibacter terrenus</name>
    <dbReference type="NCBI Taxonomy" id="2482727"/>
    <lineage>
        <taxon>Bacteria</taxon>
        <taxon>Pseudomonadati</taxon>
        <taxon>Bacteroidota</taxon>
        <taxon>Sphingobacteriia</taxon>
        <taxon>Sphingobacteriales</taxon>
        <taxon>Sphingobacteriaceae</taxon>
        <taxon>Mucilaginibacter</taxon>
    </lineage>
</organism>
<evidence type="ECO:0000313" key="14">
    <source>
        <dbReference type="EMBL" id="RFZ85863.1"/>
    </source>
</evidence>
<evidence type="ECO:0000256" key="6">
    <source>
        <dbReference type="ARBA" id="ARBA00022989"/>
    </source>
</evidence>
<evidence type="ECO:0000256" key="12">
    <source>
        <dbReference type="ARBA" id="ARBA00025324"/>
    </source>
</evidence>
<protein>
    <recommendedName>
        <fullName evidence="11">Glycosyl-4,4'-diaponeurosporenoate acyltransferase</fullName>
    </recommendedName>
</protein>
<dbReference type="InterPro" id="IPR044021">
    <property type="entry name" value="CrtO"/>
</dbReference>
<evidence type="ECO:0000256" key="2">
    <source>
        <dbReference type="ARBA" id="ARBA00022475"/>
    </source>
</evidence>
<evidence type="ECO:0000313" key="15">
    <source>
        <dbReference type="Proteomes" id="UP000260823"/>
    </source>
</evidence>
<reference evidence="14 15" key="1">
    <citation type="submission" date="2018-08" db="EMBL/GenBank/DDBJ databases">
        <title>Mucilaginibacter terrae sp. nov., isolated from manganese diggings.</title>
        <authorList>
            <person name="Huang Y."/>
            <person name="Zhou Z."/>
        </authorList>
    </citation>
    <scope>NUCLEOTIDE SEQUENCE [LARGE SCALE GENOMIC DNA]</scope>
    <source>
        <strain evidence="14 15">ZH6</strain>
    </source>
</reference>
<keyword evidence="4 13" id="KW-0812">Transmembrane</keyword>
<comment type="function">
    <text evidence="12">Catalyzes the acylation of glycosyl-4,4'-diaponeurosporenoate, i.e. the esterification of glucose at the C6'' position with the carboxyl group of the C(15) fatty acid 12-methyltetradecanoic acid, to yield staphyloxanthin. This is the last step in the biosynthesis of this orange pigment, present in most staphylococci strains.</text>
</comment>
<evidence type="ECO:0000256" key="13">
    <source>
        <dbReference type="SAM" id="Phobius"/>
    </source>
</evidence>
<name>A0A3E2NXZ1_9SPHI</name>
<dbReference type="GO" id="GO:0005886">
    <property type="term" value="C:plasma membrane"/>
    <property type="evidence" value="ECO:0007669"/>
    <property type="project" value="UniProtKB-SubCell"/>
</dbReference>
<dbReference type="AlphaFoldDB" id="A0A3E2NXZ1"/>
<evidence type="ECO:0000256" key="1">
    <source>
        <dbReference type="ARBA" id="ARBA00004162"/>
    </source>
</evidence>
<dbReference type="UniPathway" id="UPA00029">
    <property type="reaction ID" value="UER00560"/>
</dbReference>
<evidence type="ECO:0000256" key="7">
    <source>
        <dbReference type="ARBA" id="ARBA00023136"/>
    </source>
</evidence>
<comment type="caution">
    <text evidence="14">The sequence shown here is derived from an EMBL/GenBank/DDBJ whole genome shotgun (WGS) entry which is preliminary data.</text>
</comment>
<dbReference type="RefSeq" id="WP_117382759.1">
    <property type="nucleotide sequence ID" value="NZ_QWDE01000001.1"/>
</dbReference>
<keyword evidence="3" id="KW-0808">Transferase</keyword>
<evidence type="ECO:0000256" key="11">
    <source>
        <dbReference type="ARBA" id="ARBA00023667"/>
    </source>
</evidence>